<comment type="catalytic activity">
    <reaction evidence="3">
        <text>[protein]-peptidylproline (omega=180) = [protein]-peptidylproline (omega=0)</text>
        <dbReference type="Rhea" id="RHEA:16237"/>
        <dbReference type="Rhea" id="RHEA-COMP:10747"/>
        <dbReference type="Rhea" id="RHEA-COMP:10748"/>
        <dbReference type="ChEBI" id="CHEBI:83833"/>
        <dbReference type="ChEBI" id="CHEBI:83834"/>
        <dbReference type="EC" id="5.2.1.8"/>
    </reaction>
</comment>
<evidence type="ECO:0000256" key="3">
    <source>
        <dbReference type="PROSITE-ProRule" id="PRU00277"/>
    </source>
</evidence>
<dbReference type="AlphaFoldDB" id="A0A5D3BA17"/>
<gene>
    <name evidence="7" type="ORF">E5676_scaffold282G00270</name>
    <name evidence="6" type="ORF">E6C27_scaffold221G001050</name>
</gene>
<evidence type="ECO:0000256" key="1">
    <source>
        <dbReference type="ARBA" id="ARBA00022737"/>
    </source>
</evidence>
<dbReference type="EC" id="5.2.1.8" evidence="3"/>
<name>A0A5D3BA17_CUCMM</name>
<dbReference type="GO" id="GO:0003755">
    <property type="term" value="F:peptidyl-prolyl cis-trans isomerase activity"/>
    <property type="evidence" value="ECO:0007669"/>
    <property type="project" value="UniProtKB-KW"/>
</dbReference>
<dbReference type="InterPro" id="IPR046357">
    <property type="entry name" value="PPIase_dom_sf"/>
</dbReference>
<evidence type="ECO:0000256" key="4">
    <source>
        <dbReference type="SAM" id="MobiDB-lite"/>
    </source>
</evidence>
<dbReference type="STRING" id="1194695.A0A5D3BA17"/>
<sequence>MAESVLMDAFVTGLERELRIEGPWAKKEEAQNQTSNKTIEGKKGHETYTLQITIPIRGSYAKREPTVKRLFDSEFRACLDKVNEDEETEEADETEGEETETVELKRIEIIEETQTTTTRGESFVDRALNPWMWDKKVLKKTQKEGERYGQPNVGAVVQVKLIGKLADETIFTKKGDNERPFEFKIDEVTEGLNLAVRKMKGEIALVIIHPQYAFGSFDLSQGLVVVPQSQLYITKLNWFHSSKYV</sequence>
<accession>A0A5D3BA17</accession>
<dbReference type="Proteomes" id="UP000321393">
    <property type="component" value="Unassembled WGS sequence"/>
</dbReference>
<dbReference type="EMBL" id="SSTD01020087">
    <property type="protein sequence ID" value="TYJ95726.1"/>
    <property type="molecule type" value="Genomic_DNA"/>
</dbReference>
<evidence type="ECO:0000259" key="5">
    <source>
        <dbReference type="PROSITE" id="PS50059"/>
    </source>
</evidence>
<organism evidence="7 9">
    <name type="scientific">Cucumis melo var. makuwa</name>
    <name type="common">Oriental melon</name>
    <dbReference type="NCBI Taxonomy" id="1194695"/>
    <lineage>
        <taxon>Eukaryota</taxon>
        <taxon>Viridiplantae</taxon>
        <taxon>Streptophyta</taxon>
        <taxon>Embryophyta</taxon>
        <taxon>Tracheophyta</taxon>
        <taxon>Spermatophyta</taxon>
        <taxon>Magnoliopsida</taxon>
        <taxon>eudicotyledons</taxon>
        <taxon>Gunneridae</taxon>
        <taxon>Pentapetalae</taxon>
        <taxon>rosids</taxon>
        <taxon>fabids</taxon>
        <taxon>Cucurbitales</taxon>
        <taxon>Cucurbitaceae</taxon>
        <taxon>Benincaseae</taxon>
        <taxon>Cucumis</taxon>
    </lineage>
</organism>
<dbReference type="PANTHER" id="PTHR46512">
    <property type="entry name" value="PEPTIDYLPROLYL ISOMERASE"/>
    <property type="match status" value="1"/>
</dbReference>
<dbReference type="PROSITE" id="PS50059">
    <property type="entry name" value="FKBP_PPIASE"/>
    <property type="match status" value="1"/>
</dbReference>
<evidence type="ECO:0000313" key="8">
    <source>
        <dbReference type="Proteomes" id="UP000321393"/>
    </source>
</evidence>
<dbReference type="Proteomes" id="UP000321947">
    <property type="component" value="Unassembled WGS sequence"/>
</dbReference>
<protein>
    <recommendedName>
        <fullName evidence="3">peptidylprolyl isomerase</fullName>
        <ecNumber evidence="3">5.2.1.8</ecNumber>
    </recommendedName>
</protein>
<dbReference type="InterPro" id="IPR050754">
    <property type="entry name" value="FKBP4/5/8-like"/>
</dbReference>
<keyword evidence="3" id="KW-0697">Rotamase</keyword>
<keyword evidence="3 7" id="KW-0413">Isomerase</keyword>
<comment type="caution">
    <text evidence="7">The sequence shown here is derived from an EMBL/GenBank/DDBJ whole genome shotgun (WGS) entry which is preliminary data.</text>
</comment>
<feature type="domain" description="PPIase FKBP-type" evidence="5">
    <location>
        <begin position="154"/>
        <end position="242"/>
    </location>
</feature>
<dbReference type="OrthoDB" id="1420814at2759"/>
<evidence type="ECO:0000313" key="7">
    <source>
        <dbReference type="EMBL" id="TYJ95726.1"/>
    </source>
</evidence>
<dbReference type="SUPFAM" id="SSF54534">
    <property type="entry name" value="FKBP-like"/>
    <property type="match status" value="1"/>
</dbReference>
<feature type="compositionally biased region" description="Acidic residues" evidence="4">
    <location>
        <begin position="83"/>
        <end position="101"/>
    </location>
</feature>
<dbReference type="Pfam" id="PF00254">
    <property type="entry name" value="FKBP_C"/>
    <property type="match status" value="1"/>
</dbReference>
<dbReference type="Gene3D" id="3.10.50.40">
    <property type="match status" value="1"/>
</dbReference>
<keyword evidence="2" id="KW-0802">TPR repeat</keyword>
<keyword evidence="1" id="KW-0677">Repeat</keyword>
<feature type="region of interest" description="Disordered" evidence="4">
    <location>
        <begin position="82"/>
        <end position="101"/>
    </location>
</feature>
<evidence type="ECO:0000256" key="2">
    <source>
        <dbReference type="ARBA" id="ARBA00022803"/>
    </source>
</evidence>
<evidence type="ECO:0000313" key="6">
    <source>
        <dbReference type="EMBL" id="KAA0055523.1"/>
    </source>
</evidence>
<proteinExistence type="predicted"/>
<dbReference type="PANTHER" id="PTHR46512:SF11">
    <property type="entry name" value="PEPTIDYLPROLYL ISOMERASE"/>
    <property type="match status" value="1"/>
</dbReference>
<reference evidence="8 9" key="1">
    <citation type="submission" date="2019-08" db="EMBL/GenBank/DDBJ databases">
        <title>Draft genome sequences of two oriental melons (Cucumis melo L. var makuwa).</title>
        <authorList>
            <person name="Kwon S.-Y."/>
        </authorList>
    </citation>
    <scope>NUCLEOTIDE SEQUENCE [LARGE SCALE GENOMIC DNA]</scope>
    <source>
        <strain evidence="9">cv. Chang Bougi</strain>
        <strain evidence="8">cv. SW 3</strain>
        <tissue evidence="7">Leaf</tissue>
    </source>
</reference>
<evidence type="ECO:0000313" key="9">
    <source>
        <dbReference type="Proteomes" id="UP000321947"/>
    </source>
</evidence>
<dbReference type="EMBL" id="SSTE01008534">
    <property type="protein sequence ID" value="KAA0055523.1"/>
    <property type="molecule type" value="Genomic_DNA"/>
</dbReference>
<dbReference type="InterPro" id="IPR001179">
    <property type="entry name" value="PPIase_FKBP_dom"/>
</dbReference>